<evidence type="ECO:0000259" key="8">
    <source>
        <dbReference type="Pfam" id="PF01625"/>
    </source>
</evidence>
<feature type="compositionally biased region" description="Basic and acidic residues" evidence="7">
    <location>
        <begin position="760"/>
        <end position="769"/>
    </location>
</feature>
<gene>
    <name evidence="9" type="ORF">INT47_007753</name>
</gene>
<evidence type="ECO:0000313" key="10">
    <source>
        <dbReference type="Proteomes" id="UP000603453"/>
    </source>
</evidence>
<dbReference type="Pfam" id="PF01625">
    <property type="entry name" value="PMSR"/>
    <property type="match status" value="1"/>
</dbReference>
<protein>
    <recommendedName>
        <fullName evidence="2">peptide-methionine (S)-S-oxide reductase</fullName>
        <ecNumber evidence="2">1.8.4.11</ecNumber>
    </recommendedName>
    <alternativeName>
        <fullName evidence="4">Peptide-methionine (S)-S-oxide reductase</fullName>
    </alternativeName>
</protein>
<dbReference type="HAMAP" id="MF_01401">
    <property type="entry name" value="MsrA"/>
    <property type="match status" value="1"/>
</dbReference>
<dbReference type="GO" id="GO:0032006">
    <property type="term" value="P:regulation of TOR signaling"/>
    <property type="evidence" value="ECO:0007669"/>
    <property type="project" value="TreeGrafter"/>
</dbReference>
<proteinExistence type="inferred from homology"/>
<feature type="compositionally biased region" description="Polar residues" evidence="7">
    <location>
        <begin position="1189"/>
        <end position="1198"/>
    </location>
</feature>
<feature type="compositionally biased region" description="Polar residues" evidence="7">
    <location>
        <begin position="451"/>
        <end position="461"/>
    </location>
</feature>
<evidence type="ECO:0000256" key="3">
    <source>
        <dbReference type="ARBA" id="ARBA00023002"/>
    </source>
</evidence>
<dbReference type="EMBL" id="JAEPRD010000018">
    <property type="protein sequence ID" value="KAG2208655.1"/>
    <property type="molecule type" value="Genomic_DNA"/>
</dbReference>
<comment type="catalytic activity">
    <reaction evidence="5">
        <text>L-methionyl-[protein] + [thioredoxin]-disulfide + H2O = L-methionyl-(S)-S-oxide-[protein] + [thioredoxin]-dithiol</text>
        <dbReference type="Rhea" id="RHEA:14217"/>
        <dbReference type="Rhea" id="RHEA-COMP:10698"/>
        <dbReference type="Rhea" id="RHEA-COMP:10700"/>
        <dbReference type="Rhea" id="RHEA-COMP:12313"/>
        <dbReference type="Rhea" id="RHEA-COMP:12315"/>
        <dbReference type="ChEBI" id="CHEBI:15377"/>
        <dbReference type="ChEBI" id="CHEBI:16044"/>
        <dbReference type="ChEBI" id="CHEBI:29950"/>
        <dbReference type="ChEBI" id="CHEBI:44120"/>
        <dbReference type="ChEBI" id="CHEBI:50058"/>
        <dbReference type="EC" id="1.8.4.11"/>
    </reaction>
</comment>
<evidence type="ECO:0000256" key="4">
    <source>
        <dbReference type="ARBA" id="ARBA00030643"/>
    </source>
</evidence>
<feature type="compositionally biased region" description="Polar residues" evidence="7">
    <location>
        <begin position="335"/>
        <end position="350"/>
    </location>
</feature>
<dbReference type="GO" id="GO:0034599">
    <property type="term" value="P:cellular response to oxidative stress"/>
    <property type="evidence" value="ECO:0007669"/>
    <property type="project" value="UniProtKB-ARBA"/>
</dbReference>
<feature type="compositionally biased region" description="Acidic residues" evidence="7">
    <location>
        <begin position="804"/>
        <end position="813"/>
    </location>
</feature>
<feature type="region of interest" description="Disordered" evidence="7">
    <location>
        <begin position="1171"/>
        <end position="1198"/>
    </location>
</feature>
<dbReference type="Gene3D" id="3.30.1060.10">
    <property type="entry name" value="Peptide methionine sulphoxide reductase MsrA"/>
    <property type="match status" value="1"/>
</dbReference>
<reference evidence="9" key="1">
    <citation type="submission" date="2020-12" db="EMBL/GenBank/DDBJ databases">
        <title>Metabolic potential, ecology and presence of endohyphal bacteria is reflected in genomic diversity of Mucoromycotina.</title>
        <authorList>
            <person name="Muszewska A."/>
            <person name="Okrasinska A."/>
            <person name="Steczkiewicz K."/>
            <person name="Drgas O."/>
            <person name="Orlowska M."/>
            <person name="Perlinska-Lenart U."/>
            <person name="Aleksandrzak-Piekarczyk T."/>
            <person name="Szatraj K."/>
            <person name="Zielenkiewicz U."/>
            <person name="Pilsyk S."/>
            <person name="Malc E."/>
            <person name="Mieczkowski P."/>
            <person name="Kruszewska J.S."/>
            <person name="Biernat P."/>
            <person name="Pawlowska J."/>
        </authorList>
    </citation>
    <scope>NUCLEOTIDE SEQUENCE</scope>
    <source>
        <strain evidence="9">WA0000017839</strain>
    </source>
</reference>
<dbReference type="GO" id="GO:0008113">
    <property type="term" value="F:peptide-methionine (S)-S-oxide reductase activity"/>
    <property type="evidence" value="ECO:0007669"/>
    <property type="project" value="UniProtKB-EC"/>
</dbReference>
<accession>A0A8H7V660</accession>
<evidence type="ECO:0000256" key="5">
    <source>
        <dbReference type="ARBA" id="ARBA00047806"/>
    </source>
</evidence>
<dbReference type="AlphaFoldDB" id="A0A8H7V660"/>
<feature type="region of interest" description="Disordered" evidence="7">
    <location>
        <begin position="422"/>
        <end position="472"/>
    </location>
</feature>
<evidence type="ECO:0000256" key="6">
    <source>
        <dbReference type="ARBA" id="ARBA00048782"/>
    </source>
</evidence>
<comment type="caution">
    <text evidence="9">The sequence shown here is derived from an EMBL/GenBank/DDBJ whole genome shotgun (WGS) entry which is preliminary data.</text>
</comment>
<dbReference type="PANTHER" id="PTHR16317">
    <property type="entry name" value="INTEGRIN ALPHA REPEAT DOMAIN-CONTAINING"/>
    <property type="match status" value="1"/>
</dbReference>
<feature type="compositionally biased region" description="Low complexity" evidence="7">
    <location>
        <begin position="793"/>
        <end position="803"/>
    </location>
</feature>
<dbReference type="OrthoDB" id="9996127at2759"/>
<feature type="region of interest" description="Disordered" evidence="7">
    <location>
        <begin position="759"/>
        <end position="824"/>
    </location>
</feature>
<dbReference type="NCBIfam" id="TIGR00401">
    <property type="entry name" value="msrA"/>
    <property type="match status" value="1"/>
</dbReference>
<dbReference type="InterPro" id="IPR002569">
    <property type="entry name" value="Met_Sox_Rdtase_MsrA_dom"/>
</dbReference>
<evidence type="ECO:0000256" key="2">
    <source>
        <dbReference type="ARBA" id="ARBA00012502"/>
    </source>
</evidence>
<dbReference type="InterPro" id="IPR031793">
    <property type="entry name" value="KICSTOR_ITFG2"/>
</dbReference>
<feature type="region of interest" description="Disordered" evidence="7">
    <location>
        <begin position="324"/>
        <end position="355"/>
    </location>
</feature>
<feature type="compositionally biased region" description="Polar residues" evidence="7">
    <location>
        <begin position="706"/>
        <end position="726"/>
    </location>
</feature>
<dbReference type="InterPro" id="IPR036509">
    <property type="entry name" value="Met_Sox_Rdtase_MsrA_sf"/>
</dbReference>
<dbReference type="SUPFAM" id="SSF69318">
    <property type="entry name" value="Integrin alpha N-terminal domain"/>
    <property type="match status" value="1"/>
</dbReference>
<dbReference type="Pfam" id="PF15907">
    <property type="entry name" value="Itfg2"/>
    <property type="match status" value="3"/>
</dbReference>
<keyword evidence="10" id="KW-1185">Reference proteome</keyword>
<feature type="domain" description="Peptide methionine sulphoxide reductase MsrA" evidence="8">
    <location>
        <begin position="33"/>
        <end position="187"/>
    </location>
</feature>
<feature type="region of interest" description="Disordered" evidence="7">
    <location>
        <begin position="705"/>
        <end position="726"/>
    </location>
</feature>
<comment type="similarity">
    <text evidence="1">Belongs to the MsrA Met sulfoxide reductase family.</text>
</comment>
<feature type="region of interest" description="Disordered" evidence="7">
    <location>
        <begin position="734"/>
        <end position="753"/>
    </location>
</feature>
<dbReference type="InterPro" id="IPR028994">
    <property type="entry name" value="Integrin_alpha_N"/>
</dbReference>
<evidence type="ECO:0000256" key="7">
    <source>
        <dbReference type="SAM" id="MobiDB-lite"/>
    </source>
</evidence>
<sequence length="1198" mass="133017">MTFLSRTSLIARHLHYSTVNSRALTTQTMSTEKATFAAGCFWGVEHIFLKYFKQDGIKTKVGYIGGDTPNPGYKEVCSGKSNHAEALEITFDPKKVSYATLVDFFYSTHDPTTVNAQGPDRGSQYRSAIFYHSPEQKSIAEKVTAEVQEKHLKGKKIVTEIVPAGVFYDAEAYHQNYLNDNPSGYQCPTHFKRWLKWNFSGNMNPHALVIGDVDNDNENEFVIGNLNGDLAIFKGECIDGFPSFVCRGLGTITCIAIGDVRNHGKNSVVIINAEGHAHIFDIPHKSNQDQHQHNISVDDYLRGGRRSSDTASIQAFRRMMSVNGSAMPTPPIHEGQSQQDYRQTNANTKPASPYIHDLGKPNLTLKVPVNVNKILIADIDHDDLNELILARTDRILHAFQLVPSDFSNTPFDHMYKGIQTPSISSLSPSASTTSLSGLQGHPPQQKRPSLATASVSATVNGTKEENNSVPPKKINLLDKNMWVFDGQISSLCTTTHPDKPNEPLLLVAQPGNTFTIIDQDGKRYNRDFTPQQSATTNSGFATKTMSVSPLNTSKSTIEDENKIKSLLLSNDEEEEQINIEIFEDESTKTDDNNCGFKRSNYVVKNWPLLDAGGGNNNDGVIDDEIESGAVATEIVMGKRHLLGDSFSSSEVGMLSMDGKFSIYDLRTKTTSQRDLFVTHKLFSLATLDVSTSTFLASKSELGKSSFGKQRTLHQSNTGTQTPMSGTSHLRFATTSRQENSLNEGSRNSSKLSLNELANNNKKDLISRDSDSEDNNADDNNLGNHNKRADNIVTSDTDSSSSGTNDEDDDDSDYESVPWSEGSEIENEPGCDLFVACAWNGVTYLIDWSKRIGDEDVDVDKKDYVNLSDDDDQYEDIDEDLDDDETCSSSSGDSLFTQTQENASKIKYQLVKFAFEGRVCAFTAGLYCVENQVNVPCLFYVDFEDQIYVYYDVRISPGPVTGFIDRIDDDVEEALDRIIGIESGIDALTEANHISKKKSTEQTEVDAAAIDLGDGWQGIADEEEDEEDEETPRIPLTEDQQKIKDQLQDTDPINLADFIHECLYGFDDMKEKMENEMRVFEQSRLSNRIPAGGDVRRLSDLNITIEPPVVDNDITSDLAPLGLVPDDNDEDDEEMRNSLYPVNSSISEESSESYDNNTHITSWIEGSLIGSSIFNKEEEDDEEEDGNHGDNISDTSKIY</sequence>
<dbReference type="PANTHER" id="PTHR16317:SF1">
    <property type="entry name" value="KICSTOR COMPLEX PROTEIN ITFG2"/>
    <property type="match status" value="1"/>
</dbReference>
<dbReference type="EC" id="1.8.4.11" evidence="2"/>
<comment type="catalytic activity">
    <reaction evidence="6">
        <text>[thioredoxin]-disulfide + L-methionine + H2O = L-methionine (S)-S-oxide + [thioredoxin]-dithiol</text>
        <dbReference type="Rhea" id="RHEA:19993"/>
        <dbReference type="Rhea" id="RHEA-COMP:10698"/>
        <dbReference type="Rhea" id="RHEA-COMP:10700"/>
        <dbReference type="ChEBI" id="CHEBI:15377"/>
        <dbReference type="ChEBI" id="CHEBI:29950"/>
        <dbReference type="ChEBI" id="CHEBI:50058"/>
        <dbReference type="ChEBI" id="CHEBI:57844"/>
        <dbReference type="ChEBI" id="CHEBI:58772"/>
        <dbReference type="EC" id="1.8.4.11"/>
    </reaction>
</comment>
<dbReference type="SUPFAM" id="SSF55068">
    <property type="entry name" value="Peptide methionine sulfoxide reductase"/>
    <property type="match status" value="1"/>
</dbReference>
<dbReference type="Proteomes" id="UP000603453">
    <property type="component" value="Unassembled WGS sequence"/>
</dbReference>
<name>A0A8H7V660_9FUNG</name>
<evidence type="ECO:0000256" key="1">
    <source>
        <dbReference type="ARBA" id="ARBA00005591"/>
    </source>
</evidence>
<organism evidence="9 10">
    <name type="scientific">Mucor saturninus</name>
    <dbReference type="NCBI Taxonomy" id="64648"/>
    <lineage>
        <taxon>Eukaryota</taxon>
        <taxon>Fungi</taxon>
        <taxon>Fungi incertae sedis</taxon>
        <taxon>Mucoromycota</taxon>
        <taxon>Mucoromycotina</taxon>
        <taxon>Mucoromycetes</taxon>
        <taxon>Mucorales</taxon>
        <taxon>Mucorineae</taxon>
        <taxon>Mucoraceae</taxon>
        <taxon>Mucor</taxon>
    </lineage>
</organism>
<feature type="compositionally biased region" description="Low complexity" evidence="7">
    <location>
        <begin position="422"/>
        <end position="436"/>
    </location>
</feature>
<dbReference type="FunFam" id="3.30.1060.10:FF:000006">
    <property type="entry name" value="Peptide methionine sulfoxide reductase"/>
    <property type="match status" value="1"/>
</dbReference>
<keyword evidence="3" id="KW-0560">Oxidoreductase</keyword>
<evidence type="ECO:0000313" key="9">
    <source>
        <dbReference type="EMBL" id="KAG2208655.1"/>
    </source>
</evidence>